<dbReference type="EMBL" id="CM037614">
    <property type="protein sequence ID" value="KAH8016170.1"/>
    <property type="molecule type" value="Genomic_DNA"/>
</dbReference>
<sequence>MLLPLADSLVPTEMKPGISLATVTAVLHTKDNKHVLQLPPKLPQPQTGKKRKRVTDDVPELRAIKPLLSGSIPVDQLVQTLEKHGFSDVKVEDTPKGHIVLFQDVETLIRIEEDSTHIMCESDDEALRVKLQDLILKFLQKF</sequence>
<proteinExistence type="predicted"/>
<accession>A0ACB8GAK9</accession>
<reference evidence="1" key="1">
    <citation type="submission" date="2021-08" db="EMBL/GenBank/DDBJ databases">
        <title>The first chromosome-level gecko genome reveals the dynamic sex chromosomes of Neotropical dwarf geckos (Sphaerodactylidae: Sphaerodactylus).</title>
        <authorList>
            <person name="Pinto B.J."/>
            <person name="Keating S.E."/>
            <person name="Gamble T."/>
        </authorList>
    </citation>
    <scope>NUCLEOTIDE SEQUENCE</scope>
    <source>
        <strain evidence="1">TG3544</strain>
    </source>
</reference>
<evidence type="ECO:0000313" key="2">
    <source>
        <dbReference type="Proteomes" id="UP000827872"/>
    </source>
</evidence>
<gene>
    <name evidence="1" type="primary">INTS9_1</name>
    <name evidence="1" type="ORF">K3G42_013100</name>
</gene>
<name>A0ACB8GAK9_9SAUR</name>
<evidence type="ECO:0000313" key="1">
    <source>
        <dbReference type="EMBL" id="KAH8016170.1"/>
    </source>
</evidence>
<protein>
    <submittedName>
        <fullName evidence="1">Integrator complex subunit 9</fullName>
    </submittedName>
</protein>
<comment type="caution">
    <text evidence="1">The sequence shown here is derived from an EMBL/GenBank/DDBJ whole genome shotgun (WGS) entry which is preliminary data.</text>
</comment>
<organism evidence="1 2">
    <name type="scientific">Sphaerodactylus townsendi</name>
    <dbReference type="NCBI Taxonomy" id="933632"/>
    <lineage>
        <taxon>Eukaryota</taxon>
        <taxon>Metazoa</taxon>
        <taxon>Chordata</taxon>
        <taxon>Craniata</taxon>
        <taxon>Vertebrata</taxon>
        <taxon>Euteleostomi</taxon>
        <taxon>Lepidosauria</taxon>
        <taxon>Squamata</taxon>
        <taxon>Bifurcata</taxon>
        <taxon>Gekkota</taxon>
        <taxon>Sphaerodactylidae</taxon>
        <taxon>Sphaerodactylus</taxon>
    </lineage>
</organism>
<dbReference type="Proteomes" id="UP000827872">
    <property type="component" value="Linkage Group LG01"/>
</dbReference>
<keyword evidence="2" id="KW-1185">Reference proteome</keyword>